<feature type="signal peptide" evidence="2">
    <location>
        <begin position="1"/>
        <end position="30"/>
    </location>
</feature>
<name>A0A641ARX2_9ACTN</name>
<evidence type="ECO:0008006" key="5">
    <source>
        <dbReference type="Google" id="ProtNLM"/>
    </source>
</evidence>
<dbReference type="Proteomes" id="UP001515100">
    <property type="component" value="Unassembled WGS sequence"/>
</dbReference>
<keyword evidence="2" id="KW-0732">Signal</keyword>
<feature type="region of interest" description="Disordered" evidence="1">
    <location>
        <begin position="163"/>
        <end position="187"/>
    </location>
</feature>
<protein>
    <recommendedName>
        <fullName evidence="5">DNA modification methylase</fullName>
    </recommendedName>
</protein>
<reference evidence="3" key="1">
    <citation type="submission" date="2019-09" db="EMBL/GenBank/DDBJ databases">
        <authorList>
            <person name="Li J."/>
        </authorList>
    </citation>
    <scope>NUCLEOTIDE SEQUENCE [LARGE SCALE GENOMIC DNA]</scope>
    <source>
        <strain evidence="3">NRBC 14897</strain>
    </source>
</reference>
<dbReference type="AlphaFoldDB" id="A0A641ARX2"/>
<gene>
    <name evidence="3" type="ORF">ESP62_000920</name>
</gene>
<keyword evidence="4" id="KW-1185">Reference proteome</keyword>
<dbReference type="EMBL" id="SDPP02000001">
    <property type="protein sequence ID" value="KAA1379811.1"/>
    <property type="molecule type" value="Genomic_DNA"/>
</dbReference>
<accession>A0A641ARX2</accession>
<comment type="caution">
    <text evidence="3">The sequence shown here is derived from an EMBL/GenBank/DDBJ whole genome shotgun (WGS) entry which is preliminary data.</text>
</comment>
<dbReference type="OrthoDB" id="3787120at2"/>
<dbReference type="RefSeq" id="WP_129179680.1">
    <property type="nucleotide sequence ID" value="NZ_JAGIOG010000001.1"/>
</dbReference>
<feature type="chain" id="PRO_5024806568" description="DNA modification methylase" evidence="2">
    <location>
        <begin position="31"/>
        <end position="187"/>
    </location>
</feature>
<organism evidence="3 4">
    <name type="scientific">Aeromicrobium fastidiosum</name>
    <dbReference type="NCBI Taxonomy" id="52699"/>
    <lineage>
        <taxon>Bacteria</taxon>
        <taxon>Bacillati</taxon>
        <taxon>Actinomycetota</taxon>
        <taxon>Actinomycetes</taxon>
        <taxon>Propionibacteriales</taxon>
        <taxon>Nocardioidaceae</taxon>
        <taxon>Aeromicrobium</taxon>
    </lineage>
</organism>
<evidence type="ECO:0000313" key="3">
    <source>
        <dbReference type="EMBL" id="KAA1379811.1"/>
    </source>
</evidence>
<evidence type="ECO:0000256" key="1">
    <source>
        <dbReference type="SAM" id="MobiDB-lite"/>
    </source>
</evidence>
<evidence type="ECO:0000313" key="4">
    <source>
        <dbReference type="Proteomes" id="UP001515100"/>
    </source>
</evidence>
<proteinExistence type="predicted"/>
<sequence length="187" mass="19099">MSSVRRRRLTAVSLTAVAGLTLTACGTSFGAQTNQVYQPAVGANERGEVESHNTLLVGNRDGSATLSAGVVSNLDTDQTLTKVTVVDEDGKTLTVKAPKAPLTLASRAFTTLGGTTPDSVFVVTSGAVPGDYVTVTYTFSDSAEVEIDAPVVARADHAGEYEDVAGGDGLVPAAVSGSESSTETETE</sequence>
<evidence type="ECO:0000256" key="2">
    <source>
        <dbReference type="SAM" id="SignalP"/>
    </source>
</evidence>
<dbReference type="PROSITE" id="PS51257">
    <property type="entry name" value="PROKAR_LIPOPROTEIN"/>
    <property type="match status" value="1"/>
</dbReference>